<protein>
    <submittedName>
        <fullName evidence="1">Uncharacterized protein</fullName>
    </submittedName>
</protein>
<organism evidence="1">
    <name type="scientific">Cyprideis torosa</name>
    <dbReference type="NCBI Taxonomy" id="163714"/>
    <lineage>
        <taxon>Eukaryota</taxon>
        <taxon>Metazoa</taxon>
        <taxon>Ecdysozoa</taxon>
        <taxon>Arthropoda</taxon>
        <taxon>Crustacea</taxon>
        <taxon>Oligostraca</taxon>
        <taxon>Ostracoda</taxon>
        <taxon>Podocopa</taxon>
        <taxon>Podocopida</taxon>
        <taxon>Cytherocopina</taxon>
        <taxon>Cytheroidea</taxon>
        <taxon>Cytherideidae</taxon>
        <taxon>Cyprideis</taxon>
    </lineage>
</organism>
<gene>
    <name evidence="1" type="ORF">CTOB1V02_LOCUS2611</name>
</gene>
<accession>A0A7R8W965</accession>
<sequence>MRLLSPSPTEIEVLEGNSAKRRRTNVAQWCSTRFLETVQKSQSFAKILYELKERQTPVDILVPKASTLNASNRHLIELLGKSLTLSPHCDGSSSSRLTQHEEKAIRIRGFAVSHTSSRPAEVRLMS</sequence>
<name>A0A7R8W965_9CRUS</name>
<dbReference type="AlphaFoldDB" id="A0A7R8W965"/>
<reference evidence="1" key="1">
    <citation type="submission" date="2020-11" db="EMBL/GenBank/DDBJ databases">
        <authorList>
            <person name="Tran Van P."/>
        </authorList>
    </citation>
    <scope>NUCLEOTIDE SEQUENCE</scope>
</reference>
<proteinExistence type="predicted"/>
<dbReference type="EMBL" id="OB660413">
    <property type="protein sequence ID" value="CAD7224656.1"/>
    <property type="molecule type" value="Genomic_DNA"/>
</dbReference>
<evidence type="ECO:0000313" key="1">
    <source>
        <dbReference type="EMBL" id="CAD7224656.1"/>
    </source>
</evidence>